<dbReference type="Proteomes" id="UP000186868">
    <property type="component" value="Unassembled WGS sequence"/>
</dbReference>
<keyword evidence="1" id="KW-0328">Glycosyltransferase</keyword>
<dbReference type="CDD" id="cd03801">
    <property type="entry name" value="GT4_PimA-like"/>
    <property type="match status" value="1"/>
</dbReference>
<reference evidence="4 5" key="1">
    <citation type="submission" date="2016-11" db="EMBL/GenBank/DDBJ databases">
        <title>Draft Genome Sequences of Nine Cyanobacterial Strains from Diverse Habitats.</title>
        <authorList>
            <person name="Zhu T."/>
            <person name="Hou S."/>
            <person name="Lu X."/>
            <person name="Hess W.R."/>
        </authorList>
    </citation>
    <scope>NUCLEOTIDE SEQUENCE [LARGE SCALE GENOMIC DNA]</scope>
    <source>
        <strain evidence="4 5">NIES-593</strain>
    </source>
</reference>
<evidence type="ECO:0000313" key="5">
    <source>
        <dbReference type="Proteomes" id="UP000186868"/>
    </source>
</evidence>
<keyword evidence="2 4" id="KW-0808">Transferase</keyword>
<dbReference type="Pfam" id="PF13692">
    <property type="entry name" value="Glyco_trans_1_4"/>
    <property type="match status" value="1"/>
</dbReference>
<sequence length="365" mass="41686">MLKVALLHFCFEDYTVELANGLCQYVELTLIHPEKISASCKNVLDSRIAVRSFKKPRIRDPRNVLAMREMMRIVRQVQPDVLHLQETNDPWFDLTLLYHRVPPLVTTIHDVVRHPGDRDRVPGSDYTRQIVINRSQQFIVHADSLKKALSERFPKSKRRVNVLPHGELGSLYQRRVGKMHFPREPYKLLFFGRIWPYKGLSYLLKAMPLIVDKIPEVKLIIAGRGENLRQYFPNGWDERHYQIINDFIPIEEVIALFQSSTVVVLPYVEASQSGVAALAYGMGTPIIASDVGGIGEVVRHERDGLLVPPRDVPALADAIVRLLSDRQLQARMQAAALARCQEDLNWSTIAAQTVEIYRQALASNR</sequence>
<dbReference type="EMBL" id="MRCB01000002">
    <property type="protein sequence ID" value="OKH26039.1"/>
    <property type="molecule type" value="Genomic_DNA"/>
</dbReference>
<evidence type="ECO:0000259" key="3">
    <source>
        <dbReference type="Pfam" id="PF13477"/>
    </source>
</evidence>
<protein>
    <submittedName>
        <fullName evidence="4">Glycosyl transferase family 1</fullName>
    </submittedName>
</protein>
<evidence type="ECO:0000256" key="1">
    <source>
        <dbReference type="ARBA" id="ARBA00022676"/>
    </source>
</evidence>
<proteinExistence type="predicted"/>
<dbReference type="RefSeq" id="WP_073598149.1">
    <property type="nucleotide sequence ID" value="NZ_MRCB01000002.1"/>
</dbReference>
<dbReference type="PANTHER" id="PTHR12526">
    <property type="entry name" value="GLYCOSYLTRANSFERASE"/>
    <property type="match status" value="1"/>
</dbReference>
<dbReference type="AlphaFoldDB" id="A0A1U7HR51"/>
<name>A0A1U7HR51_9CYAN</name>
<dbReference type="OrthoDB" id="9806653at2"/>
<dbReference type="Gene3D" id="3.40.50.2000">
    <property type="entry name" value="Glycogen Phosphorylase B"/>
    <property type="match status" value="2"/>
</dbReference>
<dbReference type="STRING" id="1921803.NIES593_02885"/>
<comment type="caution">
    <text evidence="4">The sequence shown here is derived from an EMBL/GenBank/DDBJ whole genome shotgun (WGS) entry which is preliminary data.</text>
</comment>
<dbReference type="SUPFAM" id="SSF53756">
    <property type="entry name" value="UDP-Glycosyltransferase/glycogen phosphorylase"/>
    <property type="match status" value="1"/>
</dbReference>
<dbReference type="InterPro" id="IPR028098">
    <property type="entry name" value="Glyco_trans_4-like_N"/>
</dbReference>
<evidence type="ECO:0000313" key="4">
    <source>
        <dbReference type="EMBL" id="OKH26039.1"/>
    </source>
</evidence>
<dbReference type="GO" id="GO:0016757">
    <property type="term" value="F:glycosyltransferase activity"/>
    <property type="evidence" value="ECO:0007669"/>
    <property type="project" value="UniProtKB-KW"/>
</dbReference>
<organism evidence="4 5">
    <name type="scientific">Hydrococcus rivularis NIES-593</name>
    <dbReference type="NCBI Taxonomy" id="1921803"/>
    <lineage>
        <taxon>Bacteria</taxon>
        <taxon>Bacillati</taxon>
        <taxon>Cyanobacteriota</taxon>
        <taxon>Cyanophyceae</taxon>
        <taxon>Pleurocapsales</taxon>
        <taxon>Hydrococcaceae</taxon>
        <taxon>Hydrococcus</taxon>
    </lineage>
</organism>
<evidence type="ECO:0000256" key="2">
    <source>
        <dbReference type="ARBA" id="ARBA00022679"/>
    </source>
</evidence>
<keyword evidence="5" id="KW-1185">Reference proteome</keyword>
<feature type="domain" description="Glycosyltransferase subfamily 4-like N-terminal" evidence="3">
    <location>
        <begin position="3"/>
        <end position="141"/>
    </location>
</feature>
<dbReference type="PANTHER" id="PTHR12526:SF510">
    <property type="entry name" value="D-INOSITOL 3-PHOSPHATE GLYCOSYLTRANSFERASE"/>
    <property type="match status" value="1"/>
</dbReference>
<accession>A0A1U7HR51</accession>
<dbReference type="Pfam" id="PF13477">
    <property type="entry name" value="Glyco_trans_4_2"/>
    <property type="match status" value="1"/>
</dbReference>
<gene>
    <name evidence="4" type="ORF">NIES593_02885</name>
</gene>